<dbReference type="Pfam" id="PF00111">
    <property type="entry name" value="Fer2"/>
    <property type="match status" value="1"/>
</dbReference>
<keyword evidence="3" id="KW-0813">Transport</keyword>
<evidence type="ECO:0000256" key="7">
    <source>
        <dbReference type="ARBA" id="ARBA00023004"/>
    </source>
</evidence>
<dbReference type="OrthoDB" id="268593at2759"/>
<dbReference type="AlphaFoldDB" id="A0A9Q0XDM0"/>
<dbReference type="EMBL" id="JAPFRF010000015">
    <property type="protein sequence ID" value="KAJ7310438.1"/>
    <property type="molecule type" value="Genomic_DNA"/>
</dbReference>
<dbReference type="GO" id="GO:0005759">
    <property type="term" value="C:mitochondrial matrix"/>
    <property type="evidence" value="ECO:0007669"/>
    <property type="project" value="UniProtKB-SubCell"/>
</dbReference>
<comment type="subcellular location">
    <subcellularLocation>
        <location evidence="1">Mitochondrion matrix</location>
    </subcellularLocation>
</comment>
<dbReference type="Proteomes" id="UP001142489">
    <property type="component" value="Unassembled WGS sequence"/>
</dbReference>
<proteinExistence type="inferred from homology"/>
<evidence type="ECO:0000256" key="11">
    <source>
        <dbReference type="SAM" id="SignalP"/>
    </source>
</evidence>
<dbReference type="PANTHER" id="PTHR23426">
    <property type="entry name" value="FERREDOXIN/ADRENODOXIN"/>
    <property type="match status" value="1"/>
</dbReference>
<dbReference type="GO" id="GO:0046872">
    <property type="term" value="F:metal ion binding"/>
    <property type="evidence" value="ECO:0007669"/>
    <property type="project" value="UniProtKB-KW"/>
</dbReference>
<evidence type="ECO:0000256" key="6">
    <source>
        <dbReference type="ARBA" id="ARBA00022982"/>
    </source>
</evidence>
<keyword evidence="8" id="KW-0411">Iron-sulfur</keyword>
<feature type="domain" description="2Fe-2S ferredoxin-type" evidence="12">
    <location>
        <begin position="64"/>
        <end position="168"/>
    </location>
</feature>
<gene>
    <name evidence="13" type="ORF">JRQ81_007355</name>
</gene>
<feature type="signal peptide" evidence="11">
    <location>
        <begin position="1"/>
        <end position="23"/>
    </location>
</feature>
<dbReference type="PROSITE" id="PS51085">
    <property type="entry name" value="2FE2S_FER_2"/>
    <property type="match status" value="1"/>
</dbReference>
<dbReference type="Gene3D" id="3.10.20.30">
    <property type="match status" value="1"/>
</dbReference>
<evidence type="ECO:0000256" key="9">
    <source>
        <dbReference type="ARBA" id="ARBA00023128"/>
    </source>
</evidence>
<dbReference type="InterPro" id="IPR012675">
    <property type="entry name" value="Beta-grasp_dom_sf"/>
</dbReference>
<organism evidence="13 14">
    <name type="scientific">Phrynocephalus forsythii</name>
    <dbReference type="NCBI Taxonomy" id="171643"/>
    <lineage>
        <taxon>Eukaryota</taxon>
        <taxon>Metazoa</taxon>
        <taxon>Chordata</taxon>
        <taxon>Craniata</taxon>
        <taxon>Vertebrata</taxon>
        <taxon>Euteleostomi</taxon>
        <taxon>Lepidosauria</taxon>
        <taxon>Squamata</taxon>
        <taxon>Bifurcata</taxon>
        <taxon>Unidentata</taxon>
        <taxon>Episquamata</taxon>
        <taxon>Toxicofera</taxon>
        <taxon>Iguania</taxon>
        <taxon>Acrodonta</taxon>
        <taxon>Agamidae</taxon>
        <taxon>Agaminae</taxon>
        <taxon>Phrynocephalus</taxon>
    </lineage>
</organism>
<comment type="similarity">
    <text evidence="2">Belongs to the adrenodoxin/putidaredoxin family.</text>
</comment>
<comment type="caution">
    <text evidence="13">The sequence shown here is derived from an EMBL/GenBank/DDBJ whole genome shotgun (WGS) entry which is preliminary data.</text>
</comment>
<comment type="cofactor">
    <cofactor evidence="10">
        <name>[2Fe-2S] cluster</name>
        <dbReference type="ChEBI" id="CHEBI:190135"/>
    </cofactor>
</comment>
<dbReference type="PROSITE" id="PS00814">
    <property type="entry name" value="ADX"/>
    <property type="match status" value="1"/>
</dbReference>
<reference evidence="13" key="1">
    <citation type="journal article" date="2023" name="DNA Res.">
        <title>Chromosome-level genome assembly of Phrynocephalus forsythii using third-generation DNA sequencing and Hi-C analysis.</title>
        <authorList>
            <person name="Qi Y."/>
            <person name="Zhao W."/>
            <person name="Zhao Y."/>
            <person name="Niu C."/>
            <person name="Cao S."/>
            <person name="Zhang Y."/>
        </authorList>
    </citation>
    <scope>NUCLEOTIDE SEQUENCE</scope>
    <source>
        <tissue evidence="13">Muscle</tissue>
    </source>
</reference>
<keyword evidence="7" id="KW-0408">Iron</keyword>
<keyword evidence="4" id="KW-0001">2Fe-2S</keyword>
<evidence type="ECO:0000256" key="8">
    <source>
        <dbReference type="ARBA" id="ARBA00023014"/>
    </source>
</evidence>
<evidence type="ECO:0000256" key="3">
    <source>
        <dbReference type="ARBA" id="ARBA00022448"/>
    </source>
</evidence>
<evidence type="ECO:0000256" key="2">
    <source>
        <dbReference type="ARBA" id="ARBA00010914"/>
    </source>
</evidence>
<dbReference type="PANTHER" id="PTHR23426:SF70">
    <property type="entry name" value="2FE-2S FERREDOXIN-TYPE DOMAIN-CONTAINING PROTEIN"/>
    <property type="match status" value="1"/>
</dbReference>
<dbReference type="PRINTS" id="PR00355">
    <property type="entry name" value="ADRENODOXIN"/>
</dbReference>
<dbReference type="GO" id="GO:0140647">
    <property type="term" value="P:P450-containing electron transport chain"/>
    <property type="evidence" value="ECO:0007669"/>
    <property type="project" value="InterPro"/>
</dbReference>
<feature type="chain" id="PRO_5040389015" description="2Fe-2S ferredoxin-type domain-containing protein" evidence="11">
    <location>
        <begin position="24"/>
        <end position="183"/>
    </location>
</feature>
<keyword evidence="14" id="KW-1185">Reference proteome</keyword>
<dbReference type="SUPFAM" id="SSF54292">
    <property type="entry name" value="2Fe-2S ferredoxin-like"/>
    <property type="match status" value="1"/>
</dbReference>
<evidence type="ECO:0000256" key="5">
    <source>
        <dbReference type="ARBA" id="ARBA00022723"/>
    </source>
</evidence>
<evidence type="ECO:0000259" key="12">
    <source>
        <dbReference type="PROSITE" id="PS51085"/>
    </source>
</evidence>
<dbReference type="InterPro" id="IPR001041">
    <property type="entry name" value="2Fe-2S_ferredoxin-type"/>
</dbReference>
<evidence type="ECO:0000313" key="14">
    <source>
        <dbReference type="Proteomes" id="UP001142489"/>
    </source>
</evidence>
<protein>
    <recommendedName>
        <fullName evidence="12">2Fe-2S ferredoxin-type domain-containing protein</fullName>
    </recommendedName>
</protein>
<accession>A0A9Q0XDM0</accession>
<evidence type="ECO:0000256" key="4">
    <source>
        <dbReference type="ARBA" id="ARBA00022714"/>
    </source>
</evidence>
<sequence length="183" mass="20118">MAVMSWCLSRLARLGLAVPRAQGLSCLGPTHPKQHQLSLCPGRGFSRSHRLHDVPGDSSSTDKVLLHFVNRDGDKFSVMAKEGESLLEVVINENLNIDGFGACEGALACSTCHLIFENDAFRQLDPTSDEELDMLDLAFGLMDTSRLGCQVHVKKWMNGMTVHVPAEISDLRKELEAGKQSKQ</sequence>
<dbReference type="CDD" id="cd00207">
    <property type="entry name" value="fer2"/>
    <property type="match status" value="1"/>
</dbReference>
<evidence type="ECO:0000313" key="13">
    <source>
        <dbReference type="EMBL" id="KAJ7310438.1"/>
    </source>
</evidence>
<keyword evidence="5" id="KW-0479">Metal-binding</keyword>
<name>A0A9Q0XDM0_9SAUR</name>
<keyword evidence="9" id="KW-0496">Mitochondrion</keyword>
<dbReference type="FunFam" id="3.10.20.30:FF:000013">
    <property type="entry name" value="Adrenodoxin, mitochondrial"/>
    <property type="match status" value="1"/>
</dbReference>
<keyword evidence="6" id="KW-0249">Electron transport</keyword>
<evidence type="ECO:0000256" key="1">
    <source>
        <dbReference type="ARBA" id="ARBA00004305"/>
    </source>
</evidence>
<evidence type="ECO:0000256" key="10">
    <source>
        <dbReference type="ARBA" id="ARBA00034078"/>
    </source>
</evidence>
<dbReference type="GO" id="GO:0051537">
    <property type="term" value="F:2 iron, 2 sulfur cluster binding"/>
    <property type="evidence" value="ECO:0007669"/>
    <property type="project" value="UniProtKB-KW"/>
</dbReference>
<dbReference type="GO" id="GO:0009055">
    <property type="term" value="F:electron transfer activity"/>
    <property type="evidence" value="ECO:0007669"/>
    <property type="project" value="TreeGrafter"/>
</dbReference>
<keyword evidence="11" id="KW-0732">Signal</keyword>
<dbReference type="InterPro" id="IPR018298">
    <property type="entry name" value="Adrenodoxin_Fe-S_BS"/>
</dbReference>
<dbReference type="InterPro" id="IPR036010">
    <property type="entry name" value="2Fe-2S_ferredoxin-like_sf"/>
</dbReference>
<dbReference type="InterPro" id="IPR001055">
    <property type="entry name" value="Adrenodoxin-like"/>
</dbReference>